<gene>
    <name evidence="2" type="ORF">GSPATT00025918001</name>
</gene>
<sequence length="543" mass="63005">MLLILLSLVCAKRTTGPVYKKLFEQISDTNYVHNIDSTLLLQYNSYPGVYSMELSGLMDGEFKPIQQNVTLDPFTLPGCHQYQRRLIHKHLADQQIESEESSFTDMYIDGDAVFVTRNDNALFQFEIKLDVENRKIVGLEFKEKYENGGFSQQHQLICYNKVCLILGEEGQTFIYKDNNTTQVNLTSIIGEFRDFPKDVYFDEKSKLIYICYENSFVDVLQFTNDKSIEKVKTITAGQKIVQIRTNPESTILYLLDQQVGLLSYKIVSVLEYIQNSFQITLQNCMAFDFYQNTFFIVAETQDSIPYALEVLSEDDRYYFNKIYSKDMDIYDVWVGEHFAILIGAEIHRVIYHSVYNKFVEQTEIPLFFQDVNLVNVEEYKKWDNTSYTEQAIEQEPFQGIPLVYKQSFMVGISSNQISVFSIKSLLPWVQCKPTSTNDTKYSLKMNSTSCLSKQKENDHTAFKQCVILHNFTITGKEILFYEEDQKTIIIVGCILVGLVILLILLAVVAIVYGNYRINYYKNLPHVILDEQELQNVQVENPEN</sequence>
<dbReference type="InParanoid" id="A0EE57"/>
<keyword evidence="3" id="KW-1185">Reference proteome</keyword>
<dbReference type="KEGG" id="ptm:GSPATT00025918001"/>
<keyword evidence="1" id="KW-0472">Membrane</keyword>
<dbReference type="RefSeq" id="XP_001460971.1">
    <property type="nucleotide sequence ID" value="XM_001460934.1"/>
</dbReference>
<dbReference type="HOGENOM" id="CLU_037076_0_0_1"/>
<organism evidence="2 3">
    <name type="scientific">Paramecium tetraurelia</name>
    <dbReference type="NCBI Taxonomy" id="5888"/>
    <lineage>
        <taxon>Eukaryota</taxon>
        <taxon>Sar</taxon>
        <taxon>Alveolata</taxon>
        <taxon>Ciliophora</taxon>
        <taxon>Intramacronucleata</taxon>
        <taxon>Oligohymenophorea</taxon>
        <taxon>Peniculida</taxon>
        <taxon>Parameciidae</taxon>
        <taxon>Paramecium</taxon>
    </lineage>
</organism>
<name>A0EE57_PARTE</name>
<evidence type="ECO:0000313" key="2">
    <source>
        <dbReference type="EMBL" id="CAK93574.1"/>
    </source>
</evidence>
<reference evidence="2 3" key="1">
    <citation type="journal article" date="2006" name="Nature">
        <title>Global trends of whole-genome duplications revealed by the ciliate Paramecium tetraurelia.</title>
        <authorList>
            <consortium name="Genoscope"/>
            <person name="Aury J.-M."/>
            <person name="Jaillon O."/>
            <person name="Duret L."/>
            <person name="Noel B."/>
            <person name="Jubin C."/>
            <person name="Porcel B.M."/>
            <person name="Segurens B."/>
            <person name="Daubin V."/>
            <person name="Anthouard V."/>
            <person name="Aiach N."/>
            <person name="Arnaiz O."/>
            <person name="Billaut A."/>
            <person name="Beisson J."/>
            <person name="Blanc I."/>
            <person name="Bouhouche K."/>
            <person name="Camara F."/>
            <person name="Duharcourt S."/>
            <person name="Guigo R."/>
            <person name="Gogendeau D."/>
            <person name="Katinka M."/>
            <person name="Keller A.-M."/>
            <person name="Kissmehl R."/>
            <person name="Klotz C."/>
            <person name="Koll F."/>
            <person name="Le Moue A."/>
            <person name="Lepere C."/>
            <person name="Malinsky S."/>
            <person name="Nowacki M."/>
            <person name="Nowak J.K."/>
            <person name="Plattner H."/>
            <person name="Poulain J."/>
            <person name="Ruiz F."/>
            <person name="Serrano V."/>
            <person name="Zagulski M."/>
            <person name="Dessen P."/>
            <person name="Betermier M."/>
            <person name="Weissenbach J."/>
            <person name="Scarpelli C."/>
            <person name="Schachter V."/>
            <person name="Sperling L."/>
            <person name="Meyer E."/>
            <person name="Cohen J."/>
            <person name="Wincker P."/>
        </authorList>
    </citation>
    <scope>NUCLEOTIDE SEQUENCE [LARGE SCALE GENOMIC DNA]</scope>
    <source>
        <strain evidence="2 3">Stock d4-2</strain>
    </source>
</reference>
<evidence type="ECO:0008006" key="4">
    <source>
        <dbReference type="Google" id="ProtNLM"/>
    </source>
</evidence>
<dbReference type="OrthoDB" id="292008at2759"/>
<dbReference type="EMBL" id="CT868673">
    <property type="protein sequence ID" value="CAK93574.1"/>
    <property type="molecule type" value="Genomic_DNA"/>
</dbReference>
<dbReference type="OMA" id="ENDHTAF"/>
<evidence type="ECO:0000313" key="3">
    <source>
        <dbReference type="Proteomes" id="UP000000600"/>
    </source>
</evidence>
<proteinExistence type="predicted"/>
<keyword evidence="1" id="KW-0812">Transmembrane</keyword>
<dbReference type="AlphaFoldDB" id="A0EE57"/>
<feature type="transmembrane region" description="Helical" evidence="1">
    <location>
        <begin position="488"/>
        <end position="512"/>
    </location>
</feature>
<protein>
    <recommendedName>
        <fullName evidence="4">Transmembrane protein</fullName>
    </recommendedName>
</protein>
<dbReference type="Proteomes" id="UP000000600">
    <property type="component" value="Unassembled WGS sequence"/>
</dbReference>
<keyword evidence="1" id="KW-1133">Transmembrane helix</keyword>
<dbReference type="GeneID" id="5046759"/>
<accession>A0EE57</accession>
<evidence type="ECO:0000256" key="1">
    <source>
        <dbReference type="SAM" id="Phobius"/>
    </source>
</evidence>